<keyword evidence="6" id="KW-1185">Reference proteome</keyword>
<dbReference type="PROSITE" id="PS50949">
    <property type="entry name" value="HTH_GNTR"/>
    <property type="match status" value="1"/>
</dbReference>
<evidence type="ECO:0000256" key="3">
    <source>
        <dbReference type="ARBA" id="ARBA00023163"/>
    </source>
</evidence>
<evidence type="ECO:0000256" key="2">
    <source>
        <dbReference type="ARBA" id="ARBA00023125"/>
    </source>
</evidence>
<dbReference type="PANTHER" id="PTHR38445:SF10">
    <property type="entry name" value="GNTR-FAMILY TRANSCRIPTIONAL REGULATOR"/>
    <property type="match status" value="1"/>
</dbReference>
<reference evidence="6" key="1">
    <citation type="journal article" date="2019" name="Int. J. Syst. Evol. Microbiol.">
        <title>The Global Catalogue of Microorganisms (GCM) 10K type strain sequencing project: providing services to taxonomists for standard genome sequencing and annotation.</title>
        <authorList>
            <consortium name="The Broad Institute Genomics Platform"/>
            <consortium name="The Broad Institute Genome Sequencing Center for Infectious Disease"/>
            <person name="Wu L."/>
            <person name="Ma J."/>
        </authorList>
    </citation>
    <scope>NUCLEOTIDE SEQUENCE [LARGE SCALE GENOMIC DNA]</scope>
    <source>
        <strain evidence="6">JCM 1405</strain>
    </source>
</reference>
<dbReference type="EMBL" id="BAAACF010000001">
    <property type="protein sequence ID" value="GAA0720211.1"/>
    <property type="molecule type" value="Genomic_DNA"/>
</dbReference>
<evidence type="ECO:0000259" key="4">
    <source>
        <dbReference type="PROSITE" id="PS50949"/>
    </source>
</evidence>
<name>A0ABP3U180_9CLOT</name>
<proteinExistence type="predicted"/>
<dbReference type="InterPro" id="IPR000524">
    <property type="entry name" value="Tscrpt_reg_HTH_GntR"/>
</dbReference>
<keyword evidence="1" id="KW-0805">Transcription regulation</keyword>
<accession>A0ABP3U180</accession>
<evidence type="ECO:0000313" key="6">
    <source>
        <dbReference type="Proteomes" id="UP001500339"/>
    </source>
</evidence>
<dbReference type="SUPFAM" id="SSF46785">
    <property type="entry name" value="Winged helix' DNA-binding domain"/>
    <property type="match status" value="1"/>
</dbReference>
<keyword evidence="2" id="KW-0238">DNA-binding</keyword>
<feature type="domain" description="HTH gntR-type" evidence="4">
    <location>
        <begin position="9"/>
        <end position="77"/>
    </location>
</feature>
<dbReference type="SMART" id="SM00345">
    <property type="entry name" value="HTH_GNTR"/>
    <property type="match status" value="1"/>
</dbReference>
<protein>
    <submittedName>
        <fullName evidence="5">GntR family transcriptional regulator</fullName>
    </submittedName>
</protein>
<dbReference type="RefSeq" id="WP_343767153.1">
    <property type="nucleotide sequence ID" value="NZ_BAAACF010000001.1"/>
</dbReference>
<organism evidence="5 6">
    <name type="scientific">Clostridium malenominatum</name>
    <dbReference type="NCBI Taxonomy" id="1539"/>
    <lineage>
        <taxon>Bacteria</taxon>
        <taxon>Bacillati</taxon>
        <taxon>Bacillota</taxon>
        <taxon>Clostridia</taxon>
        <taxon>Eubacteriales</taxon>
        <taxon>Clostridiaceae</taxon>
        <taxon>Clostridium</taxon>
    </lineage>
</organism>
<comment type="caution">
    <text evidence="5">The sequence shown here is derived from an EMBL/GenBank/DDBJ whole genome shotgun (WGS) entry which is preliminary data.</text>
</comment>
<dbReference type="Proteomes" id="UP001500339">
    <property type="component" value="Unassembled WGS sequence"/>
</dbReference>
<dbReference type="InterPro" id="IPR036390">
    <property type="entry name" value="WH_DNA-bd_sf"/>
</dbReference>
<dbReference type="CDD" id="cd07377">
    <property type="entry name" value="WHTH_GntR"/>
    <property type="match status" value="1"/>
</dbReference>
<evidence type="ECO:0000313" key="5">
    <source>
        <dbReference type="EMBL" id="GAA0720211.1"/>
    </source>
</evidence>
<dbReference type="InterPro" id="IPR036388">
    <property type="entry name" value="WH-like_DNA-bd_sf"/>
</dbReference>
<dbReference type="Gene3D" id="1.10.10.10">
    <property type="entry name" value="Winged helix-like DNA-binding domain superfamily/Winged helix DNA-binding domain"/>
    <property type="match status" value="1"/>
</dbReference>
<keyword evidence="3" id="KW-0804">Transcription</keyword>
<dbReference type="PANTHER" id="PTHR38445">
    <property type="entry name" value="HTH-TYPE TRANSCRIPTIONAL REPRESSOR YTRA"/>
    <property type="match status" value="1"/>
</dbReference>
<evidence type="ECO:0000256" key="1">
    <source>
        <dbReference type="ARBA" id="ARBA00023015"/>
    </source>
</evidence>
<sequence length="125" mass="14268">MRIILDDSKPIYIQIAEAIEDDILNDFIKEDEQVMSTNQFSQVYGINPATSRKGISILADEGVLYKRRGIGMFVKPGAKEYIKEKRRKTYFDDYIISAIKEGEKIGVSTDEIVKMIQAWGGENEK</sequence>
<gene>
    <name evidence="5" type="ORF">GCM10008905_09160</name>
</gene>